<organism evidence="3 4">
    <name type="scientific">Litorimonas taeanensis</name>
    <dbReference type="NCBI Taxonomy" id="568099"/>
    <lineage>
        <taxon>Bacteria</taxon>
        <taxon>Pseudomonadati</taxon>
        <taxon>Pseudomonadota</taxon>
        <taxon>Alphaproteobacteria</taxon>
        <taxon>Maricaulales</taxon>
        <taxon>Robiginitomaculaceae</taxon>
    </lineage>
</organism>
<gene>
    <name evidence="3" type="ORF">DES40_1745</name>
</gene>
<dbReference type="InterPro" id="IPR001867">
    <property type="entry name" value="OmpR/PhoB-type_DNA-bd"/>
</dbReference>
<keyword evidence="4" id="KW-1185">Reference proteome</keyword>
<sequence>MTDFIFPKSPPDFKLMDREILENYAANVDFLFREQQSDFTEKGFDLFVLCKAVEDAHPLLKRAGFGPLAGRILAALCEGSKTKRQLYEAMYWDNHEPPLDKIVDVYICKVRRVLAAMGCPIVTLWGVGYDLPERKKLLNIAEVYRRDRILPDINLDTIQDRYLHHSKTADVDSCAIRADILAGFPVKDAAERHHVSYHTAIRVADGLRAKGLI</sequence>
<dbReference type="SUPFAM" id="SSF46894">
    <property type="entry name" value="C-terminal effector domain of the bipartite response regulators"/>
    <property type="match status" value="1"/>
</dbReference>
<proteinExistence type="predicted"/>
<evidence type="ECO:0000313" key="4">
    <source>
        <dbReference type="Proteomes" id="UP000282211"/>
    </source>
</evidence>
<reference evidence="3 4" key="1">
    <citation type="submission" date="2018-10" db="EMBL/GenBank/DDBJ databases">
        <title>Genomic Encyclopedia of Type Strains, Phase IV (KMG-IV): sequencing the most valuable type-strain genomes for metagenomic binning, comparative biology and taxonomic classification.</title>
        <authorList>
            <person name="Goeker M."/>
        </authorList>
    </citation>
    <scope>NUCLEOTIDE SEQUENCE [LARGE SCALE GENOMIC DNA]</scope>
    <source>
        <strain evidence="3 4">DSM 22008</strain>
    </source>
</reference>
<dbReference type="GO" id="GO:0000160">
    <property type="term" value="P:phosphorelay signal transduction system"/>
    <property type="evidence" value="ECO:0007669"/>
    <property type="project" value="InterPro"/>
</dbReference>
<dbReference type="InParanoid" id="A0A420WD69"/>
<accession>A0A420WD69</accession>
<comment type="caution">
    <text evidence="3">The sequence shown here is derived from an EMBL/GenBank/DDBJ whole genome shotgun (WGS) entry which is preliminary data.</text>
</comment>
<dbReference type="OrthoDB" id="7873839at2"/>
<feature type="domain" description="OmpR/PhoB-type" evidence="2">
    <location>
        <begin position="82"/>
        <end position="130"/>
    </location>
</feature>
<dbReference type="Proteomes" id="UP000282211">
    <property type="component" value="Unassembled WGS sequence"/>
</dbReference>
<protein>
    <submittedName>
        <fullName evidence="3">Transcriptional regulator</fullName>
    </submittedName>
</protein>
<dbReference type="InterPro" id="IPR036388">
    <property type="entry name" value="WH-like_DNA-bd_sf"/>
</dbReference>
<evidence type="ECO:0000313" key="3">
    <source>
        <dbReference type="EMBL" id="RKQ68969.1"/>
    </source>
</evidence>
<dbReference type="InterPro" id="IPR016032">
    <property type="entry name" value="Sig_transdc_resp-reg_C-effctor"/>
</dbReference>
<name>A0A420WD69_9PROT</name>
<dbReference type="Pfam" id="PF00486">
    <property type="entry name" value="Trans_reg_C"/>
    <property type="match status" value="1"/>
</dbReference>
<dbReference type="GO" id="GO:0006355">
    <property type="term" value="P:regulation of DNA-templated transcription"/>
    <property type="evidence" value="ECO:0007669"/>
    <property type="project" value="InterPro"/>
</dbReference>
<dbReference type="EMBL" id="RBII01000002">
    <property type="protein sequence ID" value="RKQ68969.1"/>
    <property type="molecule type" value="Genomic_DNA"/>
</dbReference>
<dbReference type="RefSeq" id="WP_121100835.1">
    <property type="nucleotide sequence ID" value="NZ_RBII01000002.1"/>
</dbReference>
<dbReference type="Gene3D" id="1.10.10.10">
    <property type="entry name" value="Winged helix-like DNA-binding domain superfamily/Winged helix DNA-binding domain"/>
    <property type="match status" value="1"/>
</dbReference>
<dbReference type="GO" id="GO:0003677">
    <property type="term" value="F:DNA binding"/>
    <property type="evidence" value="ECO:0007669"/>
    <property type="project" value="UniProtKB-KW"/>
</dbReference>
<evidence type="ECO:0000259" key="2">
    <source>
        <dbReference type="Pfam" id="PF00486"/>
    </source>
</evidence>
<dbReference type="AlphaFoldDB" id="A0A420WD69"/>
<keyword evidence="1" id="KW-0238">DNA-binding</keyword>
<evidence type="ECO:0000256" key="1">
    <source>
        <dbReference type="ARBA" id="ARBA00023125"/>
    </source>
</evidence>